<dbReference type="SMART" id="SM00287">
    <property type="entry name" value="SH3b"/>
    <property type="match status" value="1"/>
</dbReference>
<comment type="caution">
    <text evidence="3">The sequence shown here is derived from an EMBL/GenBank/DDBJ whole genome shotgun (WGS) entry which is preliminary data.</text>
</comment>
<name>A0A0X3UAC7_9RHOB</name>
<dbReference type="OrthoDB" id="7433551at2"/>
<sequence length="217" mass="23245">MTRLIVLTFAFLAWAFYEMSDGADFEPRGVRPPKPENVAAAPAPKPEPRALTFETSPDKLVFKAALGPAKTLTVPPGQNAQGNEDTKPKGQAIFSLAQMSAGLNADQAVGAENTTKITLISMEQGAAGLQQEDVVADTDQEVEPAYAEPVKDIRQVTGTRVNMRNGPGTIYPVIAKLGMGHQVEVLDDPGIGWLRLRVLPEQQLGWIAASLVSKKAN</sequence>
<feature type="domain" description="SH3b" evidence="2">
    <location>
        <begin position="151"/>
        <end position="216"/>
    </location>
</feature>
<gene>
    <name evidence="3" type="ORF">AVO45_17505</name>
</gene>
<proteinExistence type="predicted"/>
<dbReference type="AlphaFoldDB" id="A0A0X3UAC7"/>
<dbReference type="InterPro" id="IPR003646">
    <property type="entry name" value="SH3-like_bac-type"/>
</dbReference>
<dbReference type="EMBL" id="LQBQ01000004">
    <property type="protein sequence ID" value="KUJ85058.1"/>
    <property type="molecule type" value="Genomic_DNA"/>
</dbReference>
<evidence type="ECO:0000313" key="3">
    <source>
        <dbReference type="EMBL" id="KUJ85058.1"/>
    </source>
</evidence>
<protein>
    <recommendedName>
        <fullName evidence="2">SH3b domain-containing protein</fullName>
    </recommendedName>
</protein>
<evidence type="ECO:0000313" key="4">
    <source>
        <dbReference type="Proteomes" id="UP000053791"/>
    </source>
</evidence>
<reference evidence="4" key="1">
    <citation type="submission" date="2015-12" db="EMBL/GenBank/DDBJ databases">
        <authorList>
            <person name="Zhang G."/>
            <person name="Stingl U."/>
        </authorList>
    </citation>
    <scope>NUCLEOTIDE SEQUENCE [LARGE SCALE GENOMIC DNA]</scope>
    <source>
        <strain evidence="4">ZGT118</strain>
    </source>
</reference>
<dbReference type="Gene3D" id="2.30.30.40">
    <property type="entry name" value="SH3 Domains"/>
    <property type="match status" value="1"/>
</dbReference>
<keyword evidence="4" id="KW-1185">Reference proteome</keyword>
<accession>A0A0X3UAC7</accession>
<organism evidence="3 4">
    <name type="scientific">Ruegeria marisrubri</name>
    <dbReference type="NCBI Taxonomy" id="1685379"/>
    <lineage>
        <taxon>Bacteria</taxon>
        <taxon>Pseudomonadati</taxon>
        <taxon>Pseudomonadota</taxon>
        <taxon>Alphaproteobacteria</taxon>
        <taxon>Rhodobacterales</taxon>
        <taxon>Roseobacteraceae</taxon>
        <taxon>Ruegeria</taxon>
    </lineage>
</organism>
<dbReference type="Pfam" id="PF08239">
    <property type="entry name" value="SH3_3"/>
    <property type="match status" value="1"/>
</dbReference>
<evidence type="ECO:0000259" key="2">
    <source>
        <dbReference type="SMART" id="SM00287"/>
    </source>
</evidence>
<feature type="region of interest" description="Disordered" evidence="1">
    <location>
        <begin position="27"/>
        <end position="50"/>
    </location>
</feature>
<dbReference type="RefSeq" id="WP_068344967.1">
    <property type="nucleotide sequence ID" value="NZ_LQBQ01000004.1"/>
</dbReference>
<dbReference type="Proteomes" id="UP000053791">
    <property type="component" value="Unassembled WGS sequence"/>
</dbReference>
<dbReference type="STRING" id="1685379.AVO45_17505"/>
<evidence type="ECO:0000256" key="1">
    <source>
        <dbReference type="SAM" id="MobiDB-lite"/>
    </source>
</evidence>